<evidence type="ECO:0000256" key="1">
    <source>
        <dbReference type="ARBA" id="ARBA00022729"/>
    </source>
</evidence>
<organism evidence="4 5">
    <name type="scientific">Massilia pinisoli</name>
    <dbReference type="NCBI Taxonomy" id="1772194"/>
    <lineage>
        <taxon>Bacteria</taxon>
        <taxon>Pseudomonadati</taxon>
        <taxon>Pseudomonadota</taxon>
        <taxon>Betaproteobacteria</taxon>
        <taxon>Burkholderiales</taxon>
        <taxon>Oxalobacteraceae</taxon>
        <taxon>Telluria group</taxon>
        <taxon>Massilia</taxon>
    </lineage>
</organism>
<dbReference type="RefSeq" id="WP_258815132.1">
    <property type="nucleotide sequence ID" value="NZ_JANUGW010000002.1"/>
</dbReference>
<proteinExistence type="predicted"/>
<evidence type="ECO:0000256" key="3">
    <source>
        <dbReference type="SAM" id="SignalP"/>
    </source>
</evidence>
<dbReference type="Gene3D" id="3.40.50.1820">
    <property type="entry name" value="alpha/beta hydrolase"/>
    <property type="match status" value="2"/>
</dbReference>
<name>A0ABT1ZKQ3_9BURK</name>
<evidence type="ECO:0000313" key="5">
    <source>
        <dbReference type="Proteomes" id="UP001204151"/>
    </source>
</evidence>
<dbReference type="PANTHER" id="PTHR43037">
    <property type="entry name" value="UNNAMED PRODUCT-RELATED"/>
    <property type="match status" value="1"/>
</dbReference>
<accession>A0ABT1ZKQ3</accession>
<comment type="caution">
    <text evidence="4">The sequence shown here is derived from an EMBL/GenBank/DDBJ whole genome shotgun (WGS) entry which is preliminary data.</text>
</comment>
<dbReference type="PANTHER" id="PTHR43037:SF5">
    <property type="entry name" value="FERULOYL ESTERASE"/>
    <property type="match status" value="1"/>
</dbReference>
<sequence>MKRLYNVLSLLACLLGAPHPAPAQDRLPALDADLTRASVSGISSGGFMAAQIATAYSSRFVGAGIIAAGPFYCAGSTGTTDYLTNAMSFCMSPVSTALAASGREAFRLAARFAAEGRIDPVEGIKRQRVYIFSGANDKTVKTRVVDETAAFYRAAGIPPAQMLYDRNPDAGHSIVTANPDDLPCNAEEPPYINNCGFYQSHVLLRHIYPGMTAPPTKGALHGRLLRFDQSEFLKGARTSMDAAAWAYIPASCERTRCAVHVAFHGCQQGRAKIGDRFYTGTGYNEFADANGIIVLYPQAHAADMPPNPRGCWDFWGYSDQTTFFTRDAPQMRAVMAMLTRLGAPRAAHP</sequence>
<gene>
    <name evidence="4" type="ORF">NX784_02560</name>
</gene>
<dbReference type="SUPFAM" id="SSF53474">
    <property type="entry name" value="alpha/beta-Hydrolases"/>
    <property type="match status" value="1"/>
</dbReference>
<keyword evidence="2" id="KW-0378">Hydrolase</keyword>
<evidence type="ECO:0000256" key="2">
    <source>
        <dbReference type="ARBA" id="ARBA00022801"/>
    </source>
</evidence>
<protein>
    <submittedName>
        <fullName evidence="4">PHB depolymerase family esterase</fullName>
    </submittedName>
</protein>
<feature type="signal peptide" evidence="3">
    <location>
        <begin position="1"/>
        <end position="23"/>
    </location>
</feature>
<feature type="chain" id="PRO_5047332794" evidence="3">
    <location>
        <begin position="24"/>
        <end position="349"/>
    </location>
</feature>
<dbReference type="Proteomes" id="UP001204151">
    <property type="component" value="Unassembled WGS sequence"/>
</dbReference>
<keyword evidence="5" id="KW-1185">Reference proteome</keyword>
<dbReference type="EMBL" id="JANUGW010000002">
    <property type="protein sequence ID" value="MCS0580462.1"/>
    <property type="molecule type" value="Genomic_DNA"/>
</dbReference>
<evidence type="ECO:0000313" key="4">
    <source>
        <dbReference type="EMBL" id="MCS0580462.1"/>
    </source>
</evidence>
<keyword evidence="1 3" id="KW-0732">Signal</keyword>
<dbReference type="InterPro" id="IPR029058">
    <property type="entry name" value="AB_hydrolase_fold"/>
</dbReference>
<dbReference type="InterPro" id="IPR050955">
    <property type="entry name" value="Plant_Biomass_Hydrol_Est"/>
</dbReference>
<reference evidence="4 5" key="1">
    <citation type="submission" date="2022-08" db="EMBL/GenBank/DDBJ databases">
        <title>Reclassification of Massilia species as members of the genera Telluria, Duganella, Pseudoduganella, Mokoshia gen. nov. and Zemynaea gen. nov. using orthogonal and non-orthogonal genome-based approaches.</title>
        <authorList>
            <person name="Bowman J.P."/>
        </authorList>
    </citation>
    <scope>NUCLEOTIDE SEQUENCE [LARGE SCALE GENOMIC DNA]</scope>
    <source>
        <strain evidence="4 5">JCM 31316</strain>
    </source>
</reference>